<protein>
    <submittedName>
        <fullName evidence="8">PLDc_N domain-containing protein</fullName>
    </submittedName>
</protein>
<dbReference type="RefSeq" id="WP_109766523.1">
    <property type="nucleotide sequence ID" value="NZ_CP159474.1"/>
</dbReference>
<organism evidence="8 9">
    <name type="scientific">Oceaniradius stylonematis</name>
    <dbReference type="NCBI Taxonomy" id="2184161"/>
    <lineage>
        <taxon>Bacteria</taxon>
        <taxon>Pseudomonadati</taxon>
        <taxon>Pseudomonadota</taxon>
        <taxon>Alphaproteobacteria</taxon>
        <taxon>Hyphomicrobiales</taxon>
        <taxon>Ahrensiaceae</taxon>
        <taxon>Oceaniradius</taxon>
    </lineage>
</organism>
<evidence type="ECO:0000256" key="3">
    <source>
        <dbReference type="ARBA" id="ARBA00022692"/>
    </source>
</evidence>
<evidence type="ECO:0000256" key="6">
    <source>
        <dbReference type="SAM" id="Phobius"/>
    </source>
</evidence>
<evidence type="ECO:0000313" key="8">
    <source>
        <dbReference type="EMBL" id="RKF06925.1"/>
    </source>
</evidence>
<keyword evidence="9" id="KW-1185">Reference proteome</keyword>
<feature type="transmembrane region" description="Helical" evidence="6">
    <location>
        <begin position="36"/>
        <end position="55"/>
    </location>
</feature>
<proteinExistence type="predicted"/>
<comment type="subcellular location">
    <subcellularLocation>
        <location evidence="1">Cell membrane</location>
        <topology evidence="1">Multi-pass membrane protein</topology>
    </subcellularLocation>
</comment>
<keyword evidence="3 6" id="KW-0812">Transmembrane</keyword>
<evidence type="ECO:0000256" key="4">
    <source>
        <dbReference type="ARBA" id="ARBA00022989"/>
    </source>
</evidence>
<evidence type="ECO:0000256" key="1">
    <source>
        <dbReference type="ARBA" id="ARBA00004651"/>
    </source>
</evidence>
<feature type="domain" description="Cardiolipin synthase N-terminal" evidence="7">
    <location>
        <begin position="15"/>
        <end position="57"/>
    </location>
</feature>
<dbReference type="InterPro" id="IPR027379">
    <property type="entry name" value="CLS_N"/>
</dbReference>
<comment type="caution">
    <text evidence="8">The sequence shown here is derived from an EMBL/GenBank/DDBJ whole genome shotgun (WGS) entry which is preliminary data.</text>
</comment>
<dbReference type="GO" id="GO:0005886">
    <property type="term" value="C:plasma membrane"/>
    <property type="evidence" value="ECO:0007669"/>
    <property type="project" value="UniProtKB-SubCell"/>
</dbReference>
<evidence type="ECO:0000313" key="9">
    <source>
        <dbReference type="Proteomes" id="UP000246132"/>
    </source>
</evidence>
<sequence length="65" mass="6871">MGIEVGGLLGLILLIAMVWAIYSTFQSSASTGAKALWTVLILVLPVIGLILWFIFGPKGGRRAAV</sequence>
<evidence type="ECO:0000256" key="2">
    <source>
        <dbReference type="ARBA" id="ARBA00022475"/>
    </source>
</evidence>
<reference evidence="8 9" key="1">
    <citation type="journal article" date="2018" name="Int. J. Syst. Bacteriol.">
        <title>Oceaniradius stylonemae gen. nov., sp. nov., isolated from a red alga, Stylonema cornu-cervi.</title>
        <authorList>
            <person name="Jeong S."/>
        </authorList>
    </citation>
    <scope>NUCLEOTIDE SEQUENCE [LARGE SCALE GENOMIC DNA]</scope>
    <source>
        <strain evidence="8 9">StC1</strain>
    </source>
</reference>
<dbReference type="Pfam" id="PF13396">
    <property type="entry name" value="PLDc_N"/>
    <property type="match status" value="1"/>
</dbReference>
<gene>
    <name evidence="8" type="ORF">DEM25_009810</name>
</gene>
<keyword evidence="4 6" id="KW-1133">Transmembrane helix</keyword>
<dbReference type="Proteomes" id="UP000246132">
    <property type="component" value="Unassembled WGS sequence"/>
</dbReference>
<keyword evidence="2" id="KW-1003">Cell membrane</keyword>
<accession>A0A3A8AAN0</accession>
<keyword evidence="5 6" id="KW-0472">Membrane</keyword>
<evidence type="ECO:0000259" key="7">
    <source>
        <dbReference type="Pfam" id="PF13396"/>
    </source>
</evidence>
<evidence type="ECO:0000256" key="5">
    <source>
        <dbReference type="ARBA" id="ARBA00023136"/>
    </source>
</evidence>
<name>A0A3A8AAN0_9HYPH</name>
<dbReference type="AlphaFoldDB" id="A0A3A8AAN0"/>
<dbReference type="EMBL" id="QFWV02000005">
    <property type="protein sequence ID" value="RKF06925.1"/>
    <property type="molecule type" value="Genomic_DNA"/>
</dbReference>